<reference evidence="2 5" key="3">
    <citation type="submission" date="2016-08" db="EMBL/GenBank/DDBJ databases">
        <authorList>
            <person name="Seilhamer J.J."/>
        </authorList>
    </citation>
    <scope>NUCLEOTIDE SEQUENCE [LARGE SCALE GENOMIC DNA]</scope>
    <source>
        <strain evidence="2 5">NML150140-1</strain>
    </source>
</reference>
<gene>
    <name evidence="2" type="ORF">BEI59_16515</name>
    <name evidence="1" type="ORF">BEI61_00216</name>
    <name evidence="3" type="ORF">BEI63_04705</name>
</gene>
<dbReference type="EMBL" id="MCGH01000001">
    <property type="protein sequence ID" value="ODM08587.1"/>
    <property type="molecule type" value="Genomic_DNA"/>
</dbReference>
<comment type="caution">
    <text evidence="1">The sequence shown here is derived from an EMBL/GenBank/DDBJ whole genome shotgun (WGS) entry which is preliminary data.</text>
</comment>
<name>A0A1E3AIU4_9FIRM</name>
<protein>
    <submittedName>
        <fullName evidence="1">Uncharacterized protein</fullName>
    </submittedName>
</protein>
<evidence type="ECO:0000313" key="5">
    <source>
        <dbReference type="Proteomes" id="UP000094271"/>
    </source>
</evidence>
<keyword evidence="6" id="KW-1185">Reference proteome</keyword>
<dbReference type="Proteomes" id="UP000094869">
    <property type="component" value="Unassembled WGS sequence"/>
</dbReference>
<evidence type="ECO:0000313" key="6">
    <source>
        <dbReference type="Proteomes" id="UP000094869"/>
    </source>
</evidence>
<dbReference type="EMBL" id="MEHA01000012">
    <property type="protein sequence ID" value="ODR49552.1"/>
    <property type="molecule type" value="Genomic_DNA"/>
</dbReference>
<dbReference type="RefSeq" id="WP_069150942.1">
    <property type="nucleotide sequence ID" value="NZ_DAWDRA010000019.1"/>
</dbReference>
<organism evidence="1 4">
    <name type="scientific">Eisenbergiella tayi</name>
    <dbReference type="NCBI Taxonomy" id="1432052"/>
    <lineage>
        <taxon>Bacteria</taxon>
        <taxon>Bacillati</taxon>
        <taxon>Bacillota</taxon>
        <taxon>Clostridia</taxon>
        <taxon>Lachnospirales</taxon>
        <taxon>Lachnospiraceae</taxon>
        <taxon>Eisenbergiella</taxon>
    </lineage>
</organism>
<sequence length="80" mass="9307">MRLDNKLKIAAFDTAMKSLLKNKNKYPDRTARNILESGAAVFHRNMNDDEKKNAFLHIKEKLPERDEDILAFIRDLFGSN</sequence>
<evidence type="ECO:0000313" key="1">
    <source>
        <dbReference type="EMBL" id="ODM08587.1"/>
    </source>
</evidence>
<dbReference type="Proteomes" id="UP000094067">
    <property type="component" value="Unassembled WGS sequence"/>
</dbReference>
<dbReference type="Proteomes" id="UP000094271">
    <property type="component" value="Unassembled WGS sequence"/>
</dbReference>
<evidence type="ECO:0000313" key="4">
    <source>
        <dbReference type="Proteomes" id="UP000094067"/>
    </source>
</evidence>
<accession>A0A1E3AIU4</accession>
<evidence type="ECO:0000313" key="2">
    <source>
        <dbReference type="EMBL" id="ODR49552.1"/>
    </source>
</evidence>
<reference evidence="3 6" key="2">
    <citation type="submission" date="2016-08" db="EMBL/GenBank/DDBJ databases">
        <title>Characterization of Isolates of Eisenbergiella tayi Derived from Blood Cultures, Using Whole Genome Sequencing.</title>
        <authorList>
            <person name="Bernier A.-M."/>
            <person name="Burdz T."/>
            <person name="Wiebe D."/>
            <person name="Bernard K."/>
        </authorList>
    </citation>
    <scope>NUCLEOTIDE SEQUENCE [LARGE SCALE GENOMIC DNA]</scope>
    <source>
        <strain evidence="3 6">NML120146</strain>
    </source>
</reference>
<dbReference type="OrthoDB" id="2064098at2"/>
<reference evidence="1 4" key="1">
    <citation type="submission" date="2016-07" db="EMBL/GenBank/DDBJ databases">
        <title>Characterization of isolates of Eisenbergiella tayi derived from blood cultures, using whole genome sequencing.</title>
        <authorList>
            <person name="Burdz T."/>
            <person name="Wiebe D."/>
            <person name="Huynh C."/>
            <person name="Bernard K."/>
        </authorList>
    </citation>
    <scope>NUCLEOTIDE SEQUENCE [LARGE SCALE GENOMIC DNA]</scope>
    <source>
        <strain evidence="1 4">NML 110608</strain>
    </source>
</reference>
<dbReference type="EMBL" id="MEHD01000011">
    <property type="protein sequence ID" value="ODR60483.1"/>
    <property type="molecule type" value="Genomic_DNA"/>
</dbReference>
<proteinExistence type="predicted"/>
<evidence type="ECO:0000313" key="3">
    <source>
        <dbReference type="EMBL" id="ODR60483.1"/>
    </source>
</evidence>
<dbReference type="AlphaFoldDB" id="A0A1E3AIU4"/>